<evidence type="ECO:0000313" key="3">
    <source>
        <dbReference type="Proteomes" id="UP000627292"/>
    </source>
</evidence>
<keyword evidence="3" id="KW-1185">Reference proteome</keyword>
<dbReference type="SUPFAM" id="SSF50939">
    <property type="entry name" value="Sialidases"/>
    <property type="match status" value="1"/>
</dbReference>
<dbReference type="RefSeq" id="WP_188956806.1">
    <property type="nucleotide sequence ID" value="NZ_BMIB01000004.1"/>
</dbReference>
<proteinExistence type="predicted"/>
<dbReference type="Gene3D" id="2.120.10.10">
    <property type="match status" value="1"/>
</dbReference>
<gene>
    <name evidence="2" type="ORF">GCM10011379_46090</name>
</gene>
<reference evidence="2" key="1">
    <citation type="journal article" date="2014" name="Int. J. Syst. Evol. Microbiol.">
        <title>Complete genome sequence of Corynebacterium casei LMG S-19264T (=DSM 44701T), isolated from a smear-ripened cheese.</title>
        <authorList>
            <consortium name="US DOE Joint Genome Institute (JGI-PGF)"/>
            <person name="Walter F."/>
            <person name="Albersmeier A."/>
            <person name="Kalinowski J."/>
            <person name="Ruckert C."/>
        </authorList>
    </citation>
    <scope>NUCLEOTIDE SEQUENCE</scope>
    <source>
        <strain evidence="2">CGMCC 1.15290</strain>
    </source>
</reference>
<organism evidence="2 3">
    <name type="scientific">Filimonas zeae</name>
    <dbReference type="NCBI Taxonomy" id="1737353"/>
    <lineage>
        <taxon>Bacteria</taxon>
        <taxon>Pseudomonadati</taxon>
        <taxon>Bacteroidota</taxon>
        <taxon>Chitinophagia</taxon>
        <taxon>Chitinophagales</taxon>
        <taxon>Chitinophagaceae</taxon>
        <taxon>Filimonas</taxon>
    </lineage>
</organism>
<feature type="chain" id="PRO_5037180235" description="Neuraminidase" evidence="1">
    <location>
        <begin position="21"/>
        <end position="436"/>
    </location>
</feature>
<name>A0A917MYD5_9BACT</name>
<evidence type="ECO:0000313" key="2">
    <source>
        <dbReference type="EMBL" id="GGH78342.1"/>
    </source>
</evidence>
<dbReference type="EMBL" id="BMIB01000004">
    <property type="protein sequence ID" value="GGH78342.1"/>
    <property type="molecule type" value="Genomic_DNA"/>
</dbReference>
<evidence type="ECO:0008006" key="4">
    <source>
        <dbReference type="Google" id="ProtNLM"/>
    </source>
</evidence>
<evidence type="ECO:0000256" key="1">
    <source>
        <dbReference type="SAM" id="SignalP"/>
    </source>
</evidence>
<dbReference type="Proteomes" id="UP000627292">
    <property type="component" value="Unassembled WGS sequence"/>
</dbReference>
<accession>A0A917MYD5</accession>
<comment type="caution">
    <text evidence="2">The sequence shown here is derived from an EMBL/GenBank/DDBJ whole genome shotgun (WGS) entry which is preliminary data.</text>
</comment>
<keyword evidence="1" id="KW-0732">Signal</keyword>
<dbReference type="Pfam" id="PF15892">
    <property type="entry name" value="BNR_4"/>
    <property type="match status" value="1"/>
</dbReference>
<dbReference type="AlphaFoldDB" id="A0A917MYD5"/>
<reference evidence="2" key="2">
    <citation type="submission" date="2020-09" db="EMBL/GenBank/DDBJ databases">
        <authorList>
            <person name="Sun Q."/>
            <person name="Zhou Y."/>
        </authorList>
    </citation>
    <scope>NUCLEOTIDE SEQUENCE</scope>
    <source>
        <strain evidence="2">CGMCC 1.15290</strain>
    </source>
</reference>
<sequence>MWKKTVLPLLGMGMMTALLAQQPGKGRLVTVADGWSANSVNAVVFRKNSLTSFRDTQYVAFYNADKKVVLGKRCLRDTAWQLQTTAFSGNANDAHNTISIMVDGAGYLHLSWDHHNNPLHYTRSISPGSLQMSAPMAMTGKKENKVSYPEFYKLPGGHLLFMYRDGGSGNGNLVLNRYNLATQQWTQVQENLIDGEGKRNAYCQTFVDSKGTIHISWVWRETPDVATNHDMCYARSQDGGVTWQKTTGEAYTLPITAGTAEYACRIPQRSELINQTSMYADDKGYPYIATYWKPAGTQVPQFQLVYYNGTQWLTSQVTNRNSAFSLSGTGTKKIPVSRPQIMVMRKGKRTAAYMVYRDEERGSKASVAYCSDIRKNQWNTTDVTDSSLGQWEPSYDTDVWQRKKQLHLFVQKVAQGDGERTETVPPQPVGVLEWKP</sequence>
<dbReference type="InterPro" id="IPR036278">
    <property type="entry name" value="Sialidase_sf"/>
</dbReference>
<protein>
    <recommendedName>
        <fullName evidence="4">Neuraminidase</fullName>
    </recommendedName>
</protein>
<feature type="signal peptide" evidence="1">
    <location>
        <begin position="1"/>
        <end position="20"/>
    </location>
</feature>